<organism evidence="12 13">
    <name type="scientific">Liquorilactobacillus uvarum DSM 19971</name>
    <dbReference type="NCBI Taxonomy" id="1423812"/>
    <lineage>
        <taxon>Bacteria</taxon>
        <taxon>Bacillati</taxon>
        <taxon>Bacillota</taxon>
        <taxon>Bacilli</taxon>
        <taxon>Lactobacillales</taxon>
        <taxon>Lactobacillaceae</taxon>
        <taxon>Liquorilactobacillus</taxon>
    </lineage>
</organism>
<dbReference type="FunFam" id="1.20.1090.10:FF:000001">
    <property type="entry name" value="Aldehyde-alcohol dehydrogenase"/>
    <property type="match status" value="1"/>
</dbReference>
<evidence type="ECO:0000259" key="10">
    <source>
        <dbReference type="Pfam" id="PF00465"/>
    </source>
</evidence>
<comment type="caution">
    <text evidence="12">The sequence shown here is derived from an EMBL/GenBank/DDBJ whole genome shotgun (WGS) entry which is preliminary data.</text>
</comment>
<name>A0A0R1PX90_9LACO</name>
<reference evidence="12 13" key="1">
    <citation type="journal article" date="2015" name="Genome Announc.">
        <title>Expanding the biotechnology potential of lactobacilli through comparative genomics of 213 strains and associated genera.</title>
        <authorList>
            <person name="Sun Z."/>
            <person name="Harris H.M."/>
            <person name="McCann A."/>
            <person name="Guo C."/>
            <person name="Argimon S."/>
            <person name="Zhang W."/>
            <person name="Yang X."/>
            <person name="Jeffery I.B."/>
            <person name="Cooney J.C."/>
            <person name="Kagawa T.F."/>
            <person name="Liu W."/>
            <person name="Song Y."/>
            <person name="Salvetti E."/>
            <person name="Wrobel A."/>
            <person name="Rasinkangas P."/>
            <person name="Parkhill J."/>
            <person name="Rea M.C."/>
            <person name="O'Sullivan O."/>
            <person name="Ritari J."/>
            <person name="Douillard F.P."/>
            <person name="Paul Ross R."/>
            <person name="Yang R."/>
            <person name="Briner A.E."/>
            <person name="Felis G.E."/>
            <person name="de Vos W.M."/>
            <person name="Barrangou R."/>
            <person name="Klaenhammer T.R."/>
            <person name="Caufield P.W."/>
            <person name="Cui Y."/>
            <person name="Zhang H."/>
            <person name="O'Toole P.W."/>
        </authorList>
    </citation>
    <scope>NUCLEOTIDE SEQUENCE [LARGE SCALE GENOMIC DNA]</scope>
    <source>
        <strain evidence="12 13">DSM 19971</strain>
    </source>
</reference>
<feature type="domain" description="Alcohol dehydrogenase iron-type/glycerol dehydrogenase GldA" evidence="10">
    <location>
        <begin position="477"/>
        <end position="668"/>
    </location>
</feature>
<keyword evidence="13" id="KW-1185">Reference proteome</keyword>
<evidence type="ECO:0000256" key="1">
    <source>
        <dbReference type="ARBA" id="ARBA00001954"/>
    </source>
</evidence>
<comment type="similarity">
    <text evidence="6 8">In the N-terminal section; belongs to the aldehyde dehydrogenase family.</text>
</comment>
<dbReference type="PIRSF" id="PIRSF000111">
    <property type="entry name" value="ALDH_ADH"/>
    <property type="match status" value="1"/>
</dbReference>
<evidence type="ECO:0000256" key="3">
    <source>
        <dbReference type="ARBA" id="ARBA00023004"/>
    </source>
</evidence>
<keyword evidence="2 8" id="KW-0560">Oxidoreductase</keyword>
<dbReference type="InterPro" id="IPR015590">
    <property type="entry name" value="Aldehyde_DH_dom"/>
</dbReference>
<dbReference type="Gene3D" id="3.40.50.1970">
    <property type="match status" value="1"/>
</dbReference>
<accession>A0A0R1PX90</accession>
<dbReference type="InterPro" id="IPR034789">
    <property type="entry name" value="AAD_C"/>
</dbReference>
<dbReference type="Pfam" id="PF25137">
    <property type="entry name" value="ADH_Fe_C"/>
    <property type="match status" value="1"/>
</dbReference>
<dbReference type="FunFam" id="3.40.50.1970:FF:000003">
    <property type="entry name" value="Alcohol dehydrogenase, iron-containing"/>
    <property type="match status" value="1"/>
</dbReference>
<dbReference type="PROSITE" id="PS00913">
    <property type="entry name" value="ADH_IRON_1"/>
    <property type="match status" value="1"/>
</dbReference>
<dbReference type="CDD" id="cd07122">
    <property type="entry name" value="ALDH_F20_ACDH"/>
    <property type="match status" value="1"/>
</dbReference>
<dbReference type="Gene3D" id="3.40.309.10">
    <property type="entry name" value="Aldehyde Dehydrogenase, Chain A, domain 2"/>
    <property type="match status" value="1"/>
</dbReference>
<dbReference type="Proteomes" id="UP000051155">
    <property type="component" value="Unassembled WGS sequence"/>
</dbReference>
<evidence type="ECO:0000256" key="6">
    <source>
        <dbReference type="ARBA" id="ARBA00035641"/>
    </source>
</evidence>
<dbReference type="InterPro" id="IPR016161">
    <property type="entry name" value="Ald_DH/histidinol_DH"/>
</dbReference>
<evidence type="ECO:0000256" key="8">
    <source>
        <dbReference type="PIRNR" id="PIRNR000111"/>
    </source>
</evidence>
<dbReference type="InterPro" id="IPR001670">
    <property type="entry name" value="ADH_Fe/GldA"/>
</dbReference>
<dbReference type="PANTHER" id="PTHR11496:SF83">
    <property type="entry name" value="HYDROXYACID-OXOACID TRANSHYDROGENASE, MITOCHONDRIAL"/>
    <property type="match status" value="1"/>
</dbReference>
<evidence type="ECO:0000256" key="7">
    <source>
        <dbReference type="ARBA" id="ARBA00035645"/>
    </source>
</evidence>
<dbReference type="InterPro" id="IPR056798">
    <property type="entry name" value="ADH_Fe_C"/>
</dbReference>
<dbReference type="AlphaFoldDB" id="A0A0R1PX90"/>
<comment type="similarity">
    <text evidence="7 8">In the C-terminal section; belongs to the iron-containing alcohol dehydrogenase family.</text>
</comment>
<proteinExistence type="inferred from homology"/>
<evidence type="ECO:0000256" key="4">
    <source>
        <dbReference type="ARBA" id="ARBA00023027"/>
    </source>
</evidence>
<dbReference type="Gene3D" id="1.20.1090.10">
    <property type="entry name" value="Dehydroquinate synthase-like - alpha domain"/>
    <property type="match status" value="1"/>
</dbReference>
<dbReference type="Pfam" id="PF00171">
    <property type="entry name" value="Aldedh"/>
    <property type="match status" value="1"/>
</dbReference>
<dbReference type="InterPro" id="IPR012079">
    <property type="entry name" value="Bifunc_Ald-ADH"/>
</dbReference>
<dbReference type="SUPFAM" id="SSF56796">
    <property type="entry name" value="Dehydroquinate synthase-like"/>
    <property type="match status" value="1"/>
</dbReference>
<gene>
    <name evidence="12" type="ORF">FD20_GL000673</name>
</gene>
<keyword evidence="4" id="KW-0520">NAD</keyword>
<evidence type="ECO:0000256" key="5">
    <source>
        <dbReference type="ARBA" id="ARBA00023268"/>
    </source>
</evidence>
<dbReference type="InterPro" id="IPR039697">
    <property type="entry name" value="Alcohol_dehydrogenase_Fe"/>
</dbReference>
<dbReference type="NCBIfam" id="NF010378">
    <property type="entry name" value="PRK13805.1"/>
    <property type="match status" value="1"/>
</dbReference>
<dbReference type="GO" id="GO:0015976">
    <property type="term" value="P:carbon utilization"/>
    <property type="evidence" value="ECO:0007669"/>
    <property type="project" value="InterPro"/>
</dbReference>
<evidence type="ECO:0000259" key="9">
    <source>
        <dbReference type="Pfam" id="PF00171"/>
    </source>
</evidence>
<dbReference type="STRING" id="1423812.FD20_GL000673"/>
<dbReference type="InterPro" id="IPR016163">
    <property type="entry name" value="Ald_DH_C"/>
</dbReference>
<dbReference type="GO" id="GO:0004022">
    <property type="term" value="F:alcohol dehydrogenase (NAD+) activity"/>
    <property type="evidence" value="ECO:0007669"/>
    <property type="project" value="UniProtKB-UniRule"/>
</dbReference>
<evidence type="ECO:0000313" key="12">
    <source>
        <dbReference type="EMBL" id="KRL37073.1"/>
    </source>
</evidence>
<dbReference type="EMBL" id="AZEG01000016">
    <property type="protein sequence ID" value="KRL37073.1"/>
    <property type="molecule type" value="Genomic_DNA"/>
</dbReference>
<dbReference type="InterPro" id="IPR018211">
    <property type="entry name" value="ADH_Fe_CS"/>
</dbReference>
<dbReference type="OrthoDB" id="9815791at2"/>
<dbReference type="InterPro" id="IPR016162">
    <property type="entry name" value="Ald_DH_N"/>
</dbReference>
<keyword evidence="3" id="KW-0408">Iron</keyword>
<dbReference type="Gene3D" id="3.40.605.10">
    <property type="entry name" value="Aldehyde Dehydrogenase, Chain A, domain 1"/>
    <property type="match status" value="1"/>
</dbReference>
<evidence type="ECO:0000259" key="11">
    <source>
        <dbReference type="Pfam" id="PF25137"/>
    </source>
</evidence>
<evidence type="ECO:0000256" key="2">
    <source>
        <dbReference type="ARBA" id="ARBA00023002"/>
    </source>
</evidence>
<feature type="domain" description="Aldehyde dehydrogenase" evidence="9">
    <location>
        <begin position="23"/>
        <end position="289"/>
    </location>
</feature>
<dbReference type="GO" id="GO:0008774">
    <property type="term" value="F:acetaldehyde dehydrogenase (acetylating) activity"/>
    <property type="evidence" value="ECO:0007669"/>
    <property type="project" value="UniProtKB-UniRule"/>
</dbReference>
<dbReference type="GO" id="GO:0046872">
    <property type="term" value="F:metal ion binding"/>
    <property type="evidence" value="ECO:0007669"/>
    <property type="project" value="InterPro"/>
</dbReference>
<feature type="domain" description="Fe-containing alcohol dehydrogenase-like C-terminal" evidence="11">
    <location>
        <begin position="680"/>
        <end position="894"/>
    </location>
</feature>
<dbReference type="GO" id="GO:0006066">
    <property type="term" value="P:alcohol metabolic process"/>
    <property type="evidence" value="ECO:0007669"/>
    <property type="project" value="InterPro"/>
</dbReference>
<dbReference type="PANTHER" id="PTHR11496">
    <property type="entry name" value="ALCOHOL DEHYDROGENASE"/>
    <property type="match status" value="1"/>
</dbReference>
<evidence type="ECO:0000313" key="13">
    <source>
        <dbReference type="Proteomes" id="UP000051155"/>
    </source>
</evidence>
<sequence>MVKVMKPKAKKVLSAEEKAALMDEARKYTDILVNKALKAEKEYSAFTQEQVDKIVAAAALAGSEAALTLAHEAVDETGRGVVEDKDTKNRFATENVFNTIKNDKTVGVIHEDKVAGEVQIAAPLGVLAGIVPTTNPTSTAMFKSLLALKTRNAIVFAFHPQAQKCSVHAAKILYDAAVAAGAPKDIIQWVEKPSLYNTTALIQNPKIASILATGGPGMVNAALKSGNPSMGVGAGNGAVFVDHTAHIDRAVEDLLLSKRFDNGMICATENSVVVESTIYAQWLTKMEEKGSYVVPKKDYQKIADYVFNDKHGVNGPVAGRPARWIAEQAGIELPEGKDVMLFELDPKNIGEKLSSEKLSPLLSVYKAKNREDGIKIVGELLNYQGAGHNAAIQIGSQSDPFLTEFGDKTKAARILVNQPDSIGGIGDIYTDALRASLTLGTGSWGKNSLSHNLSTKDLLNVKTVAKRRNRPQWVRLPENIYYEKNAISYLQDIENITRAFVVADPGMVKFGFVDKIYEQLAIRDEEVKTSIYGTVRPDPTLGQTIEIAKQMRDFEPDTIIAIGGGSALDASKIARFIYEYSLDQEPGFLDSYEAVSELFTRLQQKFIDIRKRIVKFHHQTHTKLVAIPTTSGTGSEVTPYAVITDDKTHVKYPLTDYELTPQVAIVDPEFVMTVPKRTVALSGLDTLSHALESYVSVMASDFTRPWSLQAIKLVFENLENSYKFDPKQPNLAGETARENMHYAATLGGMAFANAFLGINHSIAHKTGGEFGLPHGLVISIAMQHVIRFNGVAGRVKRTPFPRYEVYRAQKDYADVARYLGLKGNTDAELVEALCDKIAALMKAVEVVPTLSANGVTKQQFDGALNKLVDLIYNDQCTPANPRQPRLEEIRQLLIDQF</sequence>
<dbReference type="PATRIC" id="fig|1423812.3.peg.732"/>
<protein>
    <recommendedName>
        <fullName evidence="8">Aldehyde-alcohol dehydrogenase</fullName>
    </recommendedName>
</protein>
<dbReference type="CDD" id="cd08178">
    <property type="entry name" value="AAD_C"/>
    <property type="match status" value="1"/>
</dbReference>
<comment type="cofactor">
    <cofactor evidence="1">
        <name>Fe(2+)</name>
        <dbReference type="ChEBI" id="CHEBI:29033"/>
    </cofactor>
</comment>
<dbReference type="Pfam" id="PF00465">
    <property type="entry name" value="Fe-ADH"/>
    <property type="match status" value="1"/>
</dbReference>
<keyword evidence="5" id="KW-0511">Multifunctional enzyme</keyword>
<dbReference type="SUPFAM" id="SSF53720">
    <property type="entry name" value="ALDH-like"/>
    <property type="match status" value="1"/>
</dbReference>